<dbReference type="Pfam" id="PF00135">
    <property type="entry name" value="COesterase"/>
    <property type="match status" value="1"/>
</dbReference>
<organism evidence="5 6">
    <name type="scientific">Tamaricihabitans halophyticus</name>
    <dbReference type="NCBI Taxonomy" id="1262583"/>
    <lineage>
        <taxon>Bacteria</taxon>
        <taxon>Bacillati</taxon>
        <taxon>Actinomycetota</taxon>
        <taxon>Actinomycetes</taxon>
        <taxon>Pseudonocardiales</taxon>
        <taxon>Pseudonocardiaceae</taxon>
        <taxon>Tamaricihabitans</taxon>
    </lineage>
</organism>
<reference evidence="5 6" key="1">
    <citation type="submission" date="2019-03" db="EMBL/GenBank/DDBJ databases">
        <title>Genomic Encyclopedia of Type Strains, Phase IV (KMG-IV): sequencing the most valuable type-strain genomes for metagenomic binning, comparative biology and taxonomic classification.</title>
        <authorList>
            <person name="Goeker M."/>
        </authorList>
    </citation>
    <scope>NUCLEOTIDE SEQUENCE [LARGE SCALE GENOMIC DNA]</scope>
    <source>
        <strain evidence="5 6">DSM 45765</strain>
    </source>
</reference>
<dbReference type="InterPro" id="IPR019826">
    <property type="entry name" value="Carboxylesterase_B_AS"/>
</dbReference>
<evidence type="ECO:0000256" key="2">
    <source>
        <dbReference type="ARBA" id="ARBA00022801"/>
    </source>
</evidence>
<dbReference type="PANTHER" id="PTHR11559">
    <property type="entry name" value="CARBOXYLESTERASE"/>
    <property type="match status" value="1"/>
</dbReference>
<sequence>MARNGKRQRWYAAAGTAVLAGLSIATGTANAAPVAPETPDAPLTVRTDTGALRGASTDKARTFQNVPYAQPPVGELRWKPPQPVNPWQGVRDATKQGERCAQQPPGGEVAGSEDCLYLDVTTPRKQAPNAKLPVMVWWHGGGFTRDSKNDYNAERLADQANAVVVTVNYRLGIFGYFGLPGLAGSGNFGFADQIAALEWANRNAESFGGDSNNVTVFGQSAGSMSACALLTSPKAPGLVDKAALSSGSCKLDWPTGALFPGDRAHAPYLPVQEGQAKGRDVARELGCAPGKELSCMREKSTGELIPRMQDFADSLAYGTSLLPLNPSTALDIGKFARVPVLSGSTRDEARSFVAGAMLVKPDAVTSETYPKLLREAFGADAAAVEARYPLSDYPSAGLAWSTVVTDQSWACQTAEGNRELAKYTTVYPYQFADPNAPNVNQLFVPEVPQEAAHGTDLPYLFDLGGVDLLKEEPQRELGRTMVDYWASFAHTGNPNNDPNNNDEAPYWPELNEANPTAMRLAPGATEPIDFAAEHNCGFWRTIG</sequence>
<evidence type="ECO:0000256" key="1">
    <source>
        <dbReference type="ARBA" id="ARBA00005964"/>
    </source>
</evidence>
<evidence type="ECO:0000256" key="3">
    <source>
        <dbReference type="RuleBase" id="RU361235"/>
    </source>
</evidence>
<name>A0A4R2R6M8_9PSEU</name>
<dbReference type="OrthoDB" id="4308422at2"/>
<dbReference type="AlphaFoldDB" id="A0A4R2R6M8"/>
<dbReference type="GO" id="GO:0016787">
    <property type="term" value="F:hydrolase activity"/>
    <property type="evidence" value="ECO:0007669"/>
    <property type="project" value="UniProtKB-KW"/>
</dbReference>
<protein>
    <recommendedName>
        <fullName evidence="3">Carboxylic ester hydrolase</fullName>
        <ecNumber evidence="3">3.1.1.-</ecNumber>
    </recommendedName>
</protein>
<feature type="signal peptide" evidence="3">
    <location>
        <begin position="1"/>
        <end position="31"/>
    </location>
</feature>
<dbReference type="PROSITE" id="PS00122">
    <property type="entry name" value="CARBOXYLESTERASE_B_1"/>
    <property type="match status" value="1"/>
</dbReference>
<comment type="similarity">
    <text evidence="1 3">Belongs to the type-B carboxylesterase/lipase family.</text>
</comment>
<keyword evidence="2 3" id="KW-0378">Hydrolase</keyword>
<keyword evidence="6" id="KW-1185">Reference proteome</keyword>
<dbReference type="InterPro" id="IPR002018">
    <property type="entry name" value="CarbesteraseB"/>
</dbReference>
<feature type="domain" description="Carboxylesterase type B" evidence="4">
    <location>
        <begin position="43"/>
        <end position="539"/>
    </location>
</feature>
<comment type="caution">
    <text evidence="5">The sequence shown here is derived from an EMBL/GenBank/DDBJ whole genome shotgun (WGS) entry which is preliminary data.</text>
</comment>
<dbReference type="Proteomes" id="UP000294911">
    <property type="component" value="Unassembled WGS sequence"/>
</dbReference>
<dbReference type="RefSeq" id="WP_132875988.1">
    <property type="nucleotide sequence ID" value="NZ_SLXQ01000001.1"/>
</dbReference>
<dbReference type="SUPFAM" id="SSF53474">
    <property type="entry name" value="alpha/beta-Hydrolases"/>
    <property type="match status" value="1"/>
</dbReference>
<evidence type="ECO:0000313" key="6">
    <source>
        <dbReference type="Proteomes" id="UP000294911"/>
    </source>
</evidence>
<accession>A0A4R2R6M8</accession>
<dbReference type="Gene3D" id="3.40.50.1820">
    <property type="entry name" value="alpha/beta hydrolase"/>
    <property type="match status" value="1"/>
</dbReference>
<gene>
    <name evidence="5" type="ORF">EV191_1011476</name>
</gene>
<proteinExistence type="inferred from homology"/>
<evidence type="ECO:0000259" key="4">
    <source>
        <dbReference type="Pfam" id="PF00135"/>
    </source>
</evidence>
<dbReference type="InterPro" id="IPR029058">
    <property type="entry name" value="AB_hydrolase_fold"/>
</dbReference>
<evidence type="ECO:0000313" key="5">
    <source>
        <dbReference type="EMBL" id="TCP57519.1"/>
    </source>
</evidence>
<dbReference type="EMBL" id="SLXQ01000001">
    <property type="protein sequence ID" value="TCP57519.1"/>
    <property type="molecule type" value="Genomic_DNA"/>
</dbReference>
<dbReference type="InterPro" id="IPR050309">
    <property type="entry name" value="Type-B_Carboxylest/Lipase"/>
</dbReference>
<feature type="chain" id="PRO_5021040791" description="Carboxylic ester hydrolase" evidence="3">
    <location>
        <begin position="32"/>
        <end position="543"/>
    </location>
</feature>
<keyword evidence="3" id="KW-0732">Signal</keyword>
<dbReference type="EC" id="3.1.1.-" evidence="3"/>